<evidence type="ECO:0000313" key="3">
    <source>
        <dbReference type="Proteomes" id="UP000188320"/>
    </source>
</evidence>
<organism evidence="2 3">
    <name type="scientific">Zancudomyces culisetae</name>
    <name type="common">Gut fungus</name>
    <name type="synonym">Smittium culisetae</name>
    <dbReference type="NCBI Taxonomy" id="1213189"/>
    <lineage>
        <taxon>Eukaryota</taxon>
        <taxon>Fungi</taxon>
        <taxon>Fungi incertae sedis</taxon>
        <taxon>Zoopagomycota</taxon>
        <taxon>Kickxellomycotina</taxon>
        <taxon>Harpellomycetes</taxon>
        <taxon>Harpellales</taxon>
        <taxon>Legeriomycetaceae</taxon>
        <taxon>Zancudomyces</taxon>
    </lineage>
</organism>
<feature type="compositionally biased region" description="Polar residues" evidence="1">
    <location>
        <begin position="1"/>
        <end position="24"/>
    </location>
</feature>
<feature type="compositionally biased region" description="Low complexity" evidence="1">
    <location>
        <begin position="25"/>
        <end position="49"/>
    </location>
</feature>
<protein>
    <submittedName>
        <fullName evidence="2">Uncharacterized protein</fullName>
    </submittedName>
</protein>
<name>A0A1R1PIZ0_ZANCU</name>
<reference evidence="3" key="1">
    <citation type="submission" date="2017-01" db="EMBL/GenBank/DDBJ databases">
        <authorList>
            <person name="Wang Y."/>
            <person name="White M."/>
            <person name="Kvist S."/>
            <person name="Moncalvo J.-M."/>
        </authorList>
    </citation>
    <scope>NUCLEOTIDE SEQUENCE [LARGE SCALE GENOMIC DNA]</scope>
    <source>
        <strain evidence="3">COL-18-3</strain>
    </source>
</reference>
<keyword evidence="3" id="KW-1185">Reference proteome</keyword>
<accession>A0A1R1PIZ0</accession>
<evidence type="ECO:0000313" key="2">
    <source>
        <dbReference type="EMBL" id="OMH80889.1"/>
    </source>
</evidence>
<dbReference type="EMBL" id="LSSK01001048">
    <property type="protein sequence ID" value="OMH80889.1"/>
    <property type="molecule type" value="Genomic_DNA"/>
</dbReference>
<sequence>MQSPASTTQLSVNIPETGTLNPDANPNLNLETSTNTNANANASISSGGNDRVGGYHNSYLDTAWTRVRHFLTFALELQESQPIEPFESVLSF</sequence>
<dbReference type="Proteomes" id="UP000188320">
    <property type="component" value="Unassembled WGS sequence"/>
</dbReference>
<dbReference type="AlphaFoldDB" id="A0A1R1PIZ0"/>
<evidence type="ECO:0000256" key="1">
    <source>
        <dbReference type="SAM" id="MobiDB-lite"/>
    </source>
</evidence>
<gene>
    <name evidence="2" type="ORF">AX774_g5664</name>
</gene>
<feature type="region of interest" description="Disordered" evidence="1">
    <location>
        <begin position="1"/>
        <end position="55"/>
    </location>
</feature>
<comment type="caution">
    <text evidence="2">The sequence shown here is derived from an EMBL/GenBank/DDBJ whole genome shotgun (WGS) entry which is preliminary data.</text>
</comment>
<proteinExistence type="predicted"/>